<protein>
    <submittedName>
        <fullName evidence="2">Uncharacterized protein</fullName>
    </submittedName>
</protein>
<accession>I3C4Y0</accession>
<reference evidence="2 3" key="1">
    <citation type="submission" date="2012-02" db="EMBL/GenBank/DDBJ databases">
        <title>Improved High-Quality Draft genome of Joostella marina DSM 19592.</title>
        <authorList>
            <consortium name="US DOE Joint Genome Institute (JGI-PGF)"/>
            <person name="Lucas S."/>
            <person name="Copeland A."/>
            <person name="Lapidus A."/>
            <person name="Bruce D."/>
            <person name="Goodwin L."/>
            <person name="Pitluck S."/>
            <person name="Peters L."/>
            <person name="Chertkov O."/>
            <person name="Ovchinnikova G."/>
            <person name="Kyrpides N."/>
            <person name="Mavromatis K."/>
            <person name="Detter J.C."/>
            <person name="Han C."/>
            <person name="Land M."/>
            <person name="Hauser L."/>
            <person name="Markowitz V."/>
            <person name="Cheng J.-F."/>
            <person name="Hugenholtz P."/>
            <person name="Woyke T."/>
            <person name="Wu D."/>
            <person name="Tindall B."/>
            <person name="Brambilla E."/>
            <person name="Klenk H.-P."/>
            <person name="Eisen J.A."/>
        </authorList>
    </citation>
    <scope>NUCLEOTIDE SEQUENCE [LARGE SCALE GENOMIC DNA]</scope>
    <source>
        <strain evidence="2 3">DSM 19592</strain>
    </source>
</reference>
<organism evidence="2 3">
    <name type="scientific">Galbibacter orientalis DSM 19592</name>
    <dbReference type="NCBI Taxonomy" id="926559"/>
    <lineage>
        <taxon>Bacteria</taxon>
        <taxon>Pseudomonadati</taxon>
        <taxon>Bacteroidota</taxon>
        <taxon>Flavobacteriia</taxon>
        <taxon>Flavobacteriales</taxon>
        <taxon>Flavobacteriaceae</taxon>
        <taxon>Galbibacter</taxon>
    </lineage>
</organism>
<dbReference type="RefSeq" id="WP_008611928.1">
    <property type="nucleotide sequence ID" value="NZ_JH651379.1"/>
</dbReference>
<dbReference type="HOGENOM" id="CLU_086943_0_0_10"/>
<keyword evidence="3" id="KW-1185">Reference proteome</keyword>
<proteinExistence type="predicted"/>
<evidence type="ECO:0000313" key="3">
    <source>
        <dbReference type="Proteomes" id="UP000004690"/>
    </source>
</evidence>
<dbReference type="EMBL" id="JH651379">
    <property type="protein sequence ID" value="EIJ38673.1"/>
    <property type="molecule type" value="Genomic_DNA"/>
</dbReference>
<sequence>MSISKTYPRFLLTTLLFLSFVTSTLTAQDSVDIITMLNGDIKKGKVISVNSDAIKFTYVGESLEYEISKEEINQIQFSSGRVEVVNEPKQASSLIANNSSSGSTKNKVAVLPFSIVSNDDAIKPDVFGVQVQNDCANILREESAFAVTIQDPMTTNALLAKKGIDAAAIATLLPTELASILGVEYVMYGATEVINEGTRTYGSDVVSYKDKEKEKDRKNTENKGVAIASSNSSTTISYDVKLDLKIFNDKGENIYAESRHPFGLGIDAYHSGLKYMIKRCPFGSKYKK</sequence>
<dbReference type="eggNOG" id="ENOG5030QGN">
    <property type="taxonomic scope" value="Bacteria"/>
</dbReference>
<gene>
    <name evidence="2" type="ORF">JoomaDRAFT_1661</name>
</gene>
<keyword evidence="1" id="KW-0732">Signal</keyword>
<name>I3C4Y0_9FLAO</name>
<feature type="chain" id="PRO_5003668482" evidence="1">
    <location>
        <begin position="28"/>
        <end position="288"/>
    </location>
</feature>
<dbReference type="Proteomes" id="UP000004690">
    <property type="component" value="Unassembled WGS sequence"/>
</dbReference>
<dbReference type="Gene3D" id="3.40.50.10610">
    <property type="entry name" value="ABC-type transport auxiliary lipoprotein component"/>
    <property type="match status" value="1"/>
</dbReference>
<dbReference type="OrthoDB" id="669636at2"/>
<evidence type="ECO:0000256" key="1">
    <source>
        <dbReference type="SAM" id="SignalP"/>
    </source>
</evidence>
<feature type="signal peptide" evidence="1">
    <location>
        <begin position="1"/>
        <end position="27"/>
    </location>
</feature>
<evidence type="ECO:0000313" key="2">
    <source>
        <dbReference type="EMBL" id="EIJ38673.1"/>
    </source>
</evidence>
<dbReference type="AlphaFoldDB" id="I3C4Y0"/>